<reference evidence="9" key="1">
    <citation type="submission" date="2016-10" db="EMBL/GenBank/DDBJ databases">
        <authorList>
            <person name="Varghese N."/>
            <person name="Submissions S."/>
        </authorList>
    </citation>
    <scope>NUCLEOTIDE SEQUENCE [LARGE SCALE GENOMIC DNA]</scope>
    <source>
        <strain evidence="9">DSM 527</strain>
    </source>
</reference>
<gene>
    <name evidence="8" type="ORF">SAMN04488121_104199</name>
</gene>
<dbReference type="SUPFAM" id="SSF88946">
    <property type="entry name" value="Sigma2 domain of RNA polymerase sigma factors"/>
    <property type="match status" value="1"/>
</dbReference>
<evidence type="ECO:0000259" key="6">
    <source>
        <dbReference type="Pfam" id="PF04542"/>
    </source>
</evidence>
<comment type="similarity">
    <text evidence="1">Belongs to the sigma-70 factor family. ECF subfamily.</text>
</comment>
<evidence type="ECO:0000313" key="8">
    <source>
        <dbReference type="EMBL" id="SDG41976.1"/>
    </source>
</evidence>
<dbReference type="AlphaFoldDB" id="A0A1G7U332"/>
<dbReference type="Proteomes" id="UP000199045">
    <property type="component" value="Unassembled WGS sequence"/>
</dbReference>
<dbReference type="InterPro" id="IPR014284">
    <property type="entry name" value="RNA_pol_sigma-70_dom"/>
</dbReference>
<dbReference type="SUPFAM" id="SSF88659">
    <property type="entry name" value="Sigma3 and sigma4 domains of RNA polymerase sigma factors"/>
    <property type="match status" value="1"/>
</dbReference>
<dbReference type="InterPro" id="IPR013325">
    <property type="entry name" value="RNA_pol_sigma_r2"/>
</dbReference>
<dbReference type="GO" id="GO:0006352">
    <property type="term" value="P:DNA-templated transcription initiation"/>
    <property type="evidence" value="ECO:0007669"/>
    <property type="project" value="InterPro"/>
</dbReference>
<keyword evidence="2" id="KW-0805">Transcription regulation</keyword>
<dbReference type="NCBIfam" id="TIGR02937">
    <property type="entry name" value="sigma70-ECF"/>
    <property type="match status" value="1"/>
</dbReference>
<evidence type="ECO:0000259" key="7">
    <source>
        <dbReference type="Pfam" id="PF08281"/>
    </source>
</evidence>
<dbReference type="InterPro" id="IPR013324">
    <property type="entry name" value="RNA_pol_sigma_r3/r4-like"/>
</dbReference>
<dbReference type="EMBL" id="FNBN01000004">
    <property type="protein sequence ID" value="SDG41976.1"/>
    <property type="molecule type" value="Genomic_DNA"/>
</dbReference>
<evidence type="ECO:0000256" key="1">
    <source>
        <dbReference type="ARBA" id="ARBA00010641"/>
    </source>
</evidence>
<keyword evidence="5" id="KW-0804">Transcription</keyword>
<organism evidence="8 9">
    <name type="scientific">Chitinophaga filiformis</name>
    <name type="common">Myxococcus filiformis</name>
    <name type="synonym">Flexibacter filiformis</name>
    <dbReference type="NCBI Taxonomy" id="104663"/>
    <lineage>
        <taxon>Bacteria</taxon>
        <taxon>Pseudomonadati</taxon>
        <taxon>Bacteroidota</taxon>
        <taxon>Chitinophagia</taxon>
        <taxon>Chitinophagales</taxon>
        <taxon>Chitinophagaceae</taxon>
        <taxon>Chitinophaga</taxon>
    </lineage>
</organism>
<dbReference type="Gene3D" id="1.10.10.10">
    <property type="entry name" value="Winged helix-like DNA-binding domain superfamily/Winged helix DNA-binding domain"/>
    <property type="match status" value="1"/>
</dbReference>
<evidence type="ECO:0000313" key="9">
    <source>
        <dbReference type="Proteomes" id="UP000199045"/>
    </source>
</evidence>
<accession>A0A1G7U332</accession>
<keyword evidence="3" id="KW-0731">Sigma factor</keyword>
<evidence type="ECO:0000256" key="4">
    <source>
        <dbReference type="ARBA" id="ARBA00023125"/>
    </source>
</evidence>
<dbReference type="InterPro" id="IPR007627">
    <property type="entry name" value="RNA_pol_sigma70_r2"/>
</dbReference>
<dbReference type="Pfam" id="PF04542">
    <property type="entry name" value="Sigma70_r2"/>
    <property type="match status" value="1"/>
</dbReference>
<dbReference type="InterPro" id="IPR039425">
    <property type="entry name" value="RNA_pol_sigma-70-like"/>
</dbReference>
<protein>
    <submittedName>
        <fullName evidence="8">RNA polymerase, sigma subunit, ECF family</fullName>
    </submittedName>
</protein>
<proteinExistence type="inferred from homology"/>
<keyword evidence="4" id="KW-0238">DNA-binding</keyword>
<dbReference type="InterPro" id="IPR013249">
    <property type="entry name" value="RNA_pol_sigma70_r4_t2"/>
</dbReference>
<dbReference type="GO" id="GO:0016987">
    <property type="term" value="F:sigma factor activity"/>
    <property type="evidence" value="ECO:0007669"/>
    <property type="project" value="UniProtKB-KW"/>
</dbReference>
<dbReference type="GO" id="GO:0003677">
    <property type="term" value="F:DNA binding"/>
    <property type="evidence" value="ECO:0007669"/>
    <property type="project" value="UniProtKB-KW"/>
</dbReference>
<dbReference type="InterPro" id="IPR036388">
    <property type="entry name" value="WH-like_DNA-bd_sf"/>
</dbReference>
<dbReference type="PANTHER" id="PTHR43133:SF8">
    <property type="entry name" value="RNA POLYMERASE SIGMA FACTOR HI_1459-RELATED"/>
    <property type="match status" value="1"/>
</dbReference>
<dbReference type="STRING" id="104663.SAMN04488121_104199"/>
<sequence>MQIMYKLSDEQLITLFKKGHASALEELVHRHKDKLYTSIVLLVKDAFLAEDIFQDTFIKIIDTIRAERYTEKGKFLPWAMRIAHNLCVDHFRKIKRTPIIKTSDDKDIFNVLNFSESSAEDKMITAQSHDRVRRMLDMLPEEQREVIILRHYADLSFKEIADLTQVSINTALGRMRYGLINLRKMMTEKQICL</sequence>
<evidence type="ECO:0000256" key="3">
    <source>
        <dbReference type="ARBA" id="ARBA00023082"/>
    </source>
</evidence>
<evidence type="ECO:0000256" key="5">
    <source>
        <dbReference type="ARBA" id="ARBA00023163"/>
    </source>
</evidence>
<dbReference type="PANTHER" id="PTHR43133">
    <property type="entry name" value="RNA POLYMERASE ECF-TYPE SIGMA FACTO"/>
    <property type="match status" value="1"/>
</dbReference>
<feature type="domain" description="RNA polymerase sigma factor 70 region 4 type 2" evidence="7">
    <location>
        <begin position="130"/>
        <end position="170"/>
    </location>
</feature>
<dbReference type="Pfam" id="PF08281">
    <property type="entry name" value="Sigma70_r4_2"/>
    <property type="match status" value="1"/>
</dbReference>
<dbReference type="RefSeq" id="WP_170117377.1">
    <property type="nucleotide sequence ID" value="NZ_JAKIRP010000001.1"/>
</dbReference>
<dbReference type="CDD" id="cd06171">
    <property type="entry name" value="Sigma70_r4"/>
    <property type="match status" value="1"/>
</dbReference>
<evidence type="ECO:0000256" key="2">
    <source>
        <dbReference type="ARBA" id="ARBA00023015"/>
    </source>
</evidence>
<dbReference type="Gene3D" id="1.10.1740.10">
    <property type="match status" value="1"/>
</dbReference>
<name>A0A1G7U332_CHIFI</name>
<feature type="domain" description="RNA polymerase sigma-70 region 2" evidence="6">
    <location>
        <begin position="27"/>
        <end position="96"/>
    </location>
</feature>